<dbReference type="EMBL" id="JAOWKX010000001">
    <property type="protein sequence ID" value="MCV2883557.1"/>
    <property type="molecule type" value="Genomic_DNA"/>
</dbReference>
<evidence type="ECO:0000313" key="1">
    <source>
        <dbReference type="EMBL" id="MCV2883557.1"/>
    </source>
</evidence>
<proteinExistence type="predicted"/>
<keyword evidence="2" id="KW-1185">Reference proteome</keyword>
<evidence type="ECO:0000313" key="2">
    <source>
        <dbReference type="Proteomes" id="UP001652504"/>
    </source>
</evidence>
<gene>
    <name evidence="1" type="ORF">OE749_02445</name>
</gene>
<evidence type="ECO:0008006" key="3">
    <source>
        <dbReference type="Google" id="ProtNLM"/>
    </source>
</evidence>
<sequence length="186" mass="21243">MHWMQFIIELVDRLAWPIVVMSCAVVLKTPLLQLLPLAKKVKYKELEIEFGEALEEASKDAREAFPEFDNDKKLSLIESANSLPNAAVLEAWRGVELAAEKMIQTANVNVDLNVNTRYKVMEKTLLQEGLIDQKRGKLFNELRRLRNKVAHAKNYQVGSAEAVHYIELCYKLMALLSSKQIDEVQS</sequence>
<protein>
    <recommendedName>
        <fullName evidence="3">DUF4145 domain-containing protein</fullName>
    </recommendedName>
</protein>
<dbReference type="RefSeq" id="WP_263710753.1">
    <property type="nucleotide sequence ID" value="NZ_JAOWKX010000001.1"/>
</dbReference>
<name>A0ABT3A4E0_9ALTE</name>
<organism evidence="1 2">
    <name type="scientific">Fluctibacter corallii</name>
    <dbReference type="NCBI Taxonomy" id="2984329"/>
    <lineage>
        <taxon>Bacteria</taxon>
        <taxon>Pseudomonadati</taxon>
        <taxon>Pseudomonadota</taxon>
        <taxon>Gammaproteobacteria</taxon>
        <taxon>Alteromonadales</taxon>
        <taxon>Alteromonadaceae</taxon>
        <taxon>Fluctibacter</taxon>
    </lineage>
</organism>
<comment type="caution">
    <text evidence="1">The sequence shown here is derived from an EMBL/GenBank/DDBJ whole genome shotgun (WGS) entry which is preliminary data.</text>
</comment>
<dbReference type="Proteomes" id="UP001652504">
    <property type="component" value="Unassembled WGS sequence"/>
</dbReference>
<reference evidence="1 2" key="1">
    <citation type="submission" date="2022-10" db="EMBL/GenBank/DDBJ databases">
        <title>Aestuariibacter sp. AA17 isolated from Montipora capitata coral fragment.</title>
        <authorList>
            <person name="Emsley S.A."/>
            <person name="Pfannmuller K.M."/>
            <person name="Loughran R.M."/>
            <person name="Shlafstein M."/>
            <person name="Papke E."/>
            <person name="Saw J.H."/>
            <person name="Ushijima B."/>
            <person name="Videau P."/>
        </authorList>
    </citation>
    <scope>NUCLEOTIDE SEQUENCE [LARGE SCALE GENOMIC DNA]</scope>
    <source>
        <strain evidence="1 2">AA17</strain>
    </source>
</reference>
<accession>A0ABT3A4E0</accession>